<dbReference type="RefSeq" id="WP_010925142.1">
    <property type="nucleotide sequence ID" value="NC_002771.1"/>
</dbReference>
<sequence length="616" mass="73530">MKTKKLKYLFFASLLTLSFSTMISCSAEIKQGEADNKNKQNNETKNNIPDETKNDQSNSIKKNLNLENWIDDIKDSAQNEHPSFFITWRAAQIYIASFISMIAQLEMMKKSGDNQQFNDVILLTSDLENKYKKTIENKEEQKFDFKKLLDDYGDVLKSIDSQENFSKDSRFLLMNDFEDLKLKDENGNIKKYSYTWKPNSVEELQNWLKPYLDRKVEKFDFYIPDIVWMNMPIEIQRFVIERANKIVLFSDGNAQQIYFMNQYYFENFAQKNNIWPSKDELKKAWEDIQKNKTKEAFEKYDHRLFFQLEDKIKVYNFDPSYVGYFDKRYKNQNAKFKIHKSPLSHRQLSFGEKIDENFVKNYEGVLKVKDQKFDEFIVHNKNFLDTKKKNLVFLGSSLFRHTSTVDRDKLRLETNTDLARKNLDEVHKIFEAIKIKYDPNKYNYIFKLHPYYKNNESKHYVNLITNNFDKPIILESEIPWEFILESEYIALGKNNSVLFDKNDFKDKNNSSKTTIWGYQGTTTSITSTLSFLKDNFNISYEQARNFVNLENFPIPTTFHLIQRDIIFPSKEKAIKTNRKNLEDIYKYFQDVGQFFDLDQFKSADNFIEKYAKNRNK</sequence>
<evidence type="ECO:0000313" key="3">
    <source>
        <dbReference type="EMBL" id="CAC13511.1"/>
    </source>
</evidence>
<dbReference type="EMBL" id="AL445564">
    <property type="protein sequence ID" value="CAC13511.1"/>
    <property type="molecule type" value="Genomic_DNA"/>
</dbReference>
<evidence type="ECO:0000313" key="4">
    <source>
        <dbReference type="Proteomes" id="UP000000528"/>
    </source>
</evidence>
<keyword evidence="3" id="KW-0449">Lipoprotein</keyword>
<dbReference type="AlphaFoldDB" id="Q98QM3"/>
<proteinExistence type="predicted"/>
<dbReference type="eggNOG" id="ENOG502ZPDA">
    <property type="taxonomic scope" value="Bacteria"/>
</dbReference>
<protein>
    <submittedName>
        <fullName evidence="3">LIPOPROTEIN</fullName>
    </submittedName>
</protein>
<name>Q98QM3_MYCPU</name>
<feature type="signal peptide" evidence="2">
    <location>
        <begin position="1"/>
        <end position="27"/>
    </location>
</feature>
<feature type="chain" id="PRO_5004324992" evidence="2">
    <location>
        <begin position="28"/>
        <end position="616"/>
    </location>
</feature>
<accession>Q98QM3</accession>
<dbReference type="HOGENOM" id="CLU_025927_0_0_14"/>
<gene>
    <name evidence="3" type="ordered locus">MYPU_3380</name>
</gene>
<evidence type="ECO:0000256" key="1">
    <source>
        <dbReference type="SAM" id="MobiDB-lite"/>
    </source>
</evidence>
<dbReference type="PROSITE" id="PS51257">
    <property type="entry name" value="PROKAR_LIPOPROTEIN"/>
    <property type="match status" value="1"/>
</dbReference>
<dbReference type="Proteomes" id="UP000000528">
    <property type="component" value="Chromosome"/>
</dbReference>
<keyword evidence="2" id="KW-0732">Signal</keyword>
<dbReference type="BioCyc" id="MPUL272635:G1GT6-339-MONOMER"/>
<feature type="region of interest" description="Disordered" evidence="1">
    <location>
        <begin position="33"/>
        <end position="58"/>
    </location>
</feature>
<reference evidence="3 4" key="1">
    <citation type="journal article" date="2001" name="Nucleic Acids Res.">
        <title>The complete genome sequence of the murine respiratory pathogen Mycoplasma pulmonis.</title>
        <authorList>
            <person name="Chambaud I."/>
            <person name="Heilig R."/>
            <person name="Ferris S."/>
            <person name="Barbe V."/>
            <person name="Samson D."/>
            <person name="Galisson F."/>
            <person name="Moszer I."/>
            <person name="Dybvig K."/>
            <person name="Wroblewski H."/>
            <person name="Viari A."/>
            <person name="Rocha E.P.C."/>
            <person name="Blanchard A."/>
        </authorList>
    </citation>
    <scope>NUCLEOTIDE SEQUENCE [LARGE SCALE GENOMIC DNA]</scope>
    <source>
        <strain evidence="3 4">UAB CTIP</strain>
    </source>
</reference>
<feature type="compositionally biased region" description="Basic and acidic residues" evidence="1">
    <location>
        <begin position="33"/>
        <end position="54"/>
    </location>
</feature>
<organism evidence="4">
    <name type="scientific">Mycoplasmopsis pulmonis (strain UAB CTIP)</name>
    <name type="common">Mycoplasma pulmonis</name>
    <dbReference type="NCBI Taxonomy" id="272635"/>
    <lineage>
        <taxon>Bacteria</taxon>
        <taxon>Bacillati</taxon>
        <taxon>Mycoplasmatota</taxon>
        <taxon>Mycoplasmoidales</taxon>
        <taxon>Metamycoplasmataceae</taxon>
        <taxon>Mycoplasmopsis</taxon>
    </lineage>
</organism>
<evidence type="ECO:0000256" key="2">
    <source>
        <dbReference type="SAM" id="SignalP"/>
    </source>
</evidence>
<dbReference type="PIR" id="B90554">
    <property type="entry name" value="B90554"/>
</dbReference>
<dbReference type="KEGG" id="mpu:MYPU_3380"/>
<keyword evidence="4" id="KW-1185">Reference proteome</keyword>